<gene>
    <name evidence="4" type="ORF">PDESU_02395</name>
</gene>
<name>A0A6C2U1J3_PONDE</name>
<organism evidence="4 5">
    <name type="scientific">Pontiella desulfatans</name>
    <dbReference type="NCBI Taxonomy" id="2750659"/>
    <lineage>
        <taxon>Bacteria</taxon>
        <taxon>Pseudomonadati</taxon>
        <taxon>Kiritimatiellota</taxon>
        <taxon>Kiritimatiellia</taxon>
        <taxon>Kiritimatiellales</taxon>
        <taxon>Pontiellaceae</taxon>
        <taxon>Pontiella</taxon>
    </lineage>
</organism>
<dbReference type="InterPro" id="IPR029052">
    <property type="entry name" value="Metallo-depent_PP-like"/>
</dbReference>
<dbReference type="InterPro" id="IPR038607">
    <property type="entry name" value="PhoD-like_sf"/>
</dbReference>
<dbReference type="InterPro" id="IPR056702">
    <property type="entry name" value="DUF7800"/>
</dbReference>
<dbReference type="PANTHER" id="PTHR33987:SF1">
    <property type="entry name" value="CALCINEURIN-LIKE METALLO-PHOSPHOESTERASE SUPERFAMILY PROTEIN"/>
    <property type="match status" value="1"/>
</dbReference>
<evidence type="ECO:0000313" key="5">
    <source>
        <dbReference type="Proteomes" id="UP000366872"/>
    </source>
</evidence>
<dbReference type="PANTHER" id="PTHR33987">
    <property type="entry name" value="CALCINEURIN-LIKE METALLO-PHOSPHOESTERASE SUPERFAMILY PROTEIN"/>
    <property type="match status" value="1"/>
</dbReference>
<dbReference type="Gene3D" id="3.60.21.70">
    <property type="entry name" value="PhoD-like phosphatase"/>
    <property type="match status" value="1"/>
</dbReference>
<dbReference type="Proteomes" id="UP000366872">
    <property type="component" value="Unassembled WGS sequence"/>
</dbReference>
<proteinExistence type="predicted"/>
<dbReference type="AlphaFoldDB" id="A0A6C2U1J3"/>
<dbReference type="CDD" id="cd07389">
    <property type="entry name" value="MPP_PhoD"/>
    <property type="match status" value="1"/>
</dbReference>
<evidence type="ECO:0000256" key="1">
    <source>
        <dbReference type="SAM" id="SignalP"/>
    </source>
</evidence>
<keyword evidence="5" id="KW-1185">Reference proteome</keyword>
<dbReference type="Pfam" id="PF09423">
    <property type="entry name" value="PhoD"/>
    <property type="match status" value="1"/>
</dbReference>
<accession>A0A6C2U1J3</accession>
<evidence type="ECO:0000259" key="2">
    <source>
        <dbReference type="Pfam" id="PF09423"/>
    </source>
</evidence>
<dbReference type="Pfam" id="PF25077">
    <property type="entry name" value="DUF7800"/>
    <property type="match status" value="1"/>
</dbReference>
<feature type="domain" description="PhoD-like phosphatase metallophosphatase" evidence="2">
    <location>
        <begin position="229"/>
        <end position="431"/>
    </location>
</feature>
<feature type="chain" id="PRO_5025365827" evidence="1">
    <location>
        <begin position="27"/>
        <end position="492"/>
    </location>
</feature>
<dbReference type="EMBL" id="CAAHFG010000001">
    <property type="protein sequence ID" value="VGO13838.1"/>
    <property type="molecule type" value="Genomic_DNA"/>
</dbReference>
<evidence type="ECO:0000313" key="4">
    <source>
        <dbReference type="EMBL" id="VGO13838.1"/>
    </source>
</evidence>
<evidence type="ECO:0000259" key="3">
    <source>
        <dbReference type="Pfam" id="PF25077"/>
    </source>
</evidence>
<keyword evidence="1" id="KW-0732">Signal</keyword>
<feature type="signal peptide" evidence="1">
    <location>
        <begin position="1"/>
        <end position="26"/>
    </location>
</feature>
<dbReference type="SUPFAM" id="SSF56300">
    <property type="entry name" value="Metallo-dependent phosphatases"/>
    <property type="match status" value="1"/>
</dbReference>
<sequence length="492" mass="54287">MKRRNYLTTTAVLAGGSALFPSMTWAKEELLKDGDLETSLKLLNLWGEQPSVKQELLKNAYTYLNASEGRTLAGLAEQPEFQALCKQAGLTHLGGPLLGSVTEEGASVWIRTLKPAKVEVQVGNTSYGPVFSTVESDLTAVVPVSGLKPGTQNPYQVLVDGSPISIPEDAALVAAPAATSSGKVRIAFGSCFHRWGLGNQKQSELILSRNPSALLLLGDIAVQDRKNHLGLHRADYFLRDLHPAWQNLVATVPVFATWDDHDYFRNDWAGIPKGHTEQDKQGVCDVFRQSWNNPSYGFNDDRRGVFLRTRIGPCDVIMVDNRYFRENKDGSFLGDEQMKWFEEQLLDCKGPFIILSCGSMWSDYVSNGKDSWGVCDPEGRERIFSLIEKNKIGGVLLISGDRHGARGFRIPRSSGFSFYEFEAASLGGRSGPAATSDKWNTQFYGISGKYAFGEFSIEADLPDPEVTFRLMGDDGTEIHKLTLTRSQLTPKG</sequence>
<protein>
    <submittedName>
        <fullName evidence="4">Uncharacterized protein</fullName>
    </submittedName>
</protein>
<reference evidence="4 5" key="1">
    <citation type="submission" date="2019-04" db="EMBL/GenBank/DDBJ databases">
        <authorList>
            <person name="Van Vliet M D."/>
        </authorList>
    </citation>
    <scope>NUCLEOTIDE SEQUENCE [LARGE SCALE GENOMIC DNA]</scope>
    <source>
        <strain evidence="4 5">F1</strain>
    </source>
</reference>
<feature type="domain" description="DUF7800" evidence="3">
    <location>
        <begin position="94"/>
        <end position="170"/>
    </location>
</feature>
<dbReference type="RefSeq" id="WP_136079376.1">
    <property type="nucleotide sequence ID" value="NZ_CAAHFG010000001.1"/>
</dbReference>
<dbReference type="InterPro" id="IPR018946">
    <property type="entry name" value="PhoD-like_MPP"/>
</dbReference>